<comment type="caution">
    <text evidence="1">The sequence shown here is derived from an EMBL/GenBank/DDBJ whole genome shotgun (WGS) entry which is preliminary data.</text>
</comment>
<evidence type="ECO:0000313" key="2">
    <source>
        <dbReference type="Proteomes" id="UP001597214"/>
    </source>
</evidence>
<accession>A0ABW4LSW1</accession>
<organism evidence="1 2">
    <name type="scientific">Bacillus salitolerans</name>
    <dbReference type="NCBI Taxonomy" id="1437434"/>
    <lineage>
        <taxon>Bacteria</taxon>
        <taxon>Bacillati</taxon>
        <taxon>Bacillota</taxon>
        <taxon>Bacilli</taxon>
        <taxon>Bacillales</taxon>
        <taxon>Bacillaceae</taxon>
        <taxon>Bacillus</taxon>
    </lineage>
</organism>
<dbReference type="Proteomes" id="UP001597214">
    <property type="component" value="Unassembled WGS sequence"/>
</dbReference>
<dbReference type="SUPFAM" id="SSF52540">
    <property type="entry name" value="P-loop containing nucleoside triphosphate hydrolases"/>
    <property type="match status" value="1"/>
</dbReference>
<dbReference type="GO" id="GO:0005524">
    <property type="term" value="F:ATP binding"/>
    <property type="evidence" value="ECO:0007669"/>
    <property type="project" value="UniProtKB-KW"/>
</dbReference>
<dbReference type="Pfam" id="PF13671">
    <property type="entry name" value="AAA_33"/>
    <property type="match status" value="1"/>
</dbReference>
<dbReference type="RefSeq" id="WP_377929166.1">
    <property type="nucleotide sequence ID" value="NZ_JBHUEM010000026.1"/>
</dbReference>
<gene>
    <name evidence="1" type="ORF">ACFSCX_15525</name>
</gene>
<reference evidence="2" key="1">
    <citation type="journal article" date="2019" name="Int. J. Syst. Evol. Microbiol.">
        <title>The Global Catalogue of Microorganisms (GCM) 10K type strain sequencing project: providing services to taxonomists for standard genome sequencing and annotation.</title>
        <authorList>
            <consortium name="The Broad Institute Genomics Platform"/>
            <consortium name="The Broad Institute Genome Sequencing Center for Infectious Disease"/>
            <person name="Wu L."/>
            <person name="Ma J."/>
        </authorList>
    </citation>
    <scope>NUCLEOTIDE SEQUENCE [LARGE SCALE GENOMIC DNA]</scope>
    <source>
        <strain evidence="2">CCUG 49339</strain>
    </source>
</reference>
<proteinExistence type="predicted"/>
<sequence length="191" mass="21638">MKRLVIITVGKTHSGKTTFAKALEQQLPNALVIDQDNHAEFINTFYKSLLPKKGPNAIKYAITQTIVDYTVNQTPYHVILCNSNRSRKNREELLADFHQKGFISILVSFDIPDEVLRERVTNSERSTTIFRSASTFEEVLSRQQSDSLQVDVVAPVEGEANHLFIIRDSNEVLPVVQKICQIAQTYNAFKA</sequence>
<keyword evidence="1" id="KW-0067">ATP-binding</keyword>
<dbReference type="EMBL" id="JBHUEM010000026">
    <property type="protein sequence ID" value="MFD1737946.1"/>
    <property type="molecule type" value="Genomic_DNA"/>
</dbReference>
<name>A0ABW4LSW1_9BACI</name>
<evidence type="ECO:0000313" key="1">
    <source>
        <dbReference type="EMBL" id="MFD1737946.1"/>
    </source>
</evidence>
<keyword evidence="1" id="KW-0547">Nucleotide-binding</keyword>
<dbReference type="Gene3D" id="3.40.50.300">
    <property type="entry name" value="P-loop containing nucleotide triphosphate hydrolases"/>
    <property type="match status" value="1"/>
</dbReference>
<protein>
    <submittedName>
        <fullName evidence="1">ATP-binding protein</fullName>
    </submittedName>
</protein>
<keyword evidence="2" id="KW-1185">Reference proteome</keyword>
<dbReference type="InterPro" id="IPR027417">
    <property type="entry name" value="P-loop_NTPase"/>
</dbReference>